<comment type="caution">
    <text evidence="1">The sequence shown here is derived from an EMBL/GenBank/DDBJ whole genome shotgun (WGS) entry which is preliminary data.</text>
</comment>
<dbReference type="AlphaFoldDB" id="A0A4S4L5A1"/>
<dbReference type="OrthoDB" id="3260546at2759"/>
<protein>
    <submittedName>
        <fullName evidence="1">Uncharacterized protein</fullName>
    </submittedName>
</protein>
<proteinExistence type="predicted"/>
<gene>
    <name evidence="1" type="ORF">EW146_g9580</name>
</gene>
<accession>A0A4S4L5A1</accession>
<evidence type="ECO:0000313" key="1">
    <source>
        <dbReference type="EMBL" id="THH06545.1"/>
    </source>
</evidence>
<dbReference type="Proteomes" id="UP000310158">
    <property type="component" value="Unassembled WGS sequence"/>
</dbReference>
<reference evidence="1 2" key="1">
    <citation type="submission" date="2019-02" db="EMBL/GenBank/DDBJ databases">
        <title>Genome sequencing of the rare red list fungi Bondarzewia mesenterica.</title>
        <authorList>
            <person name="Buettner E."/>
            <person name="Kellner H."/>
        </authorList>
    </citation>
    <scope>NUCLEOTIDE SEQUENCE [LARGE SCALE GENOMIC DNA]</scope>
    <source>
        <strain evidence="1 2">DSM 108281</strain>
    </source>
</reference>
<organism evidence="1 2">
    <name type="scientific">Bondarzewia mesenterica</name>
    <dbReference type="NCBI Taxonomy" id="1095465"/>
    <lineage>
        <taxon>Eukaryota</taxon>
        <taxon>Fungi</taxon>
        <taxon>Dikarya</taxon>
        <taxon>Basidiomycota</taxon>
        <taxon>Agaricomycotina</taxon>
        <taxon>Agaricomycetes</taxon>
        <taxon>Russulales</taxon>
        <taxon>Bondarzewiaceae</taxon>
        <taxon>Bondarzewia</taxon>
    </lineage>
</organism>
<keyword evidence="2" id="KW-1185">Reference proteome</keyword>
<dbReference type="EMBL" id="SGPL01000867">
    <property type="protein sequence ID" value="THH06545.1"/>
    <property type="molecule type" value="Genomic_DNA"/>
</dbReference>
<name>A0A4S4L5A1_9AGAM</name>
<evidence type="ECO:0000313" key="2">
    <source>
        <dbReference type="Proteomes" id="UP000310158"/>
    </source>
</evidence>
<sequence>MRHSKANSNEKASDNTLEAPHLIALKALHLIPYIQVPPCAKPAAVEPTHHVDPPIHPYAAAYNATYVSSVDKVTNEVSQPPAMKKLKLAYCTIALIYNEAITKDVYDWAMSSPIMHDGSQAKVLMQDDVLPFALDDLDPPCDIKNTSPNITVASFVQILHQPLVPSEGSLIIPDSYKAYFNLLAPDEELEPLIVTKESSALCSILPLIDHQQ</sequence>